<dbReference type="HOGENOM" id="CLU_3214605_0_0_9"/>
<evidence type="ECO:0000313" key="1">
    <source>
        <dbReference type="EMBL" id="EDS74157.1"/>
    </source>
</evidence>
<sequence length="44" mass="5407">MKQHRRILFVFFVVSKKRNNYYGKIKLLYNSCSKKKIWITSLII</sequence>
<dbReference type="STRING" id="428126.CLOSPI_01739"/>
<reference evidence="1" key="1">
    <citation type="submission" date="2008-02" db="EMBL/GenBank/DDBJ databases">
        <authorList>
            <person name="Fulton L."/>
            <person name="Clifton S."/>
            <person name="Fulton B."/>
            <person name="Xu J."/>
            <person name="Minx P."/>
            <person name="Pepin K.H."/>
            <person name="Johnson M."/>
            <person name="Thiruvilangam P."/>
            <person name="Bhonagiri V."/>
            <person name="Nash W.E."/>
            <person name="Mardis E.R."/>
            <person name="Wilson R.K."/>
        </authorList>
    </citation>
    <scope>NUCLEOTIDE SEQUENCE [LARGE SCALE GENOMIC DNA]</scope>
    <source>
        <strain evidence="1">DSM 1552</strain>
    </source>
</reference>
<comment type="caution">
    <text evidence="1">The sequence shown here is derived from an EMBL/GenBank/DDBJ whole genome shotgun (WGS) entry which is preliminary data.</text>
</comment>
<dbReference type="EMBL" id="ABIK02000014">
    <property type="protein sequence ID" value="EDS74157.1"/>
    <property type="molecule type" value="Genomic_DNA"/>
</dbReference>
<keyword evidence="2" id="KW-1185">Reference proteome</keyword>
<protein>
    <submittedName>
        <fullName evidence="1">Uncharacterized protein</fullName>
    </submittedName>
</protein>
<proteinExistence type="predicted"/>
<dbReference type="Proteomes" id="UP000004910">
    <property type="component" value="Unassembled WGS sequence"/>
</dbReference>
<evidence type="ECO:0000313" key="2">
    <source>
        <dbReference type="Proteomes" id="UP000004910"/>
    </source>
</evidence>
<organism evidence="1 2">
    <name type="scientific">Thomasclavelia spiroformis DSM 1552</name>
    <dbReference type="NCBI Taxonomy" id="428126"/>
    <lineage>
        <taxon>Bacteria</taxon>
        <taxon>Bacillati</taxon>
        <taxon>Bacillota</taxon>
        <taxon>Erysipelotrichia</taxon>
        <taxon>Erysipelotrichales</taxon>
        <taxon>Coprobacillaceae</taxon>
        <taxon>Thomasclavelia</taxon>
    </lineage>
</organism>
<name>B1C3C3_9FIRM</name>
<accession>B1C3C3</accession>
<dbReference type="AlphaFoldDB" id="B1C3C3"/>
<reference evidence="1" key="2">
    <citation type="submission" date="2014-06" db="EMBL/GenBank/DDBJ databases">
        <title>Draft genome sequence of Clostridium spiroforme (DSM 1552).</title>
        <authorList>
            <person name="Sudarsanam P."/>
            <person name="Ley R."/>
            <person name="Guruge J."/>
            <person name="Turnbaugh P.J."/>
            <person name="Mahowald M."/>
            <person name="Liep D."/>
            <person name="Gordon J."/>
        </authorList>
    </citation>
    <scope>NUCLEOTIDE SEQUENCE</scope>
    <source>
        <strain evidence="1">DSM 1552</strain>
    </source>
</reference>
<gene>
    <name evidence="1" type="ORF">CLOSPI_01739</name>
</gene>